<feature type="chain" id="PRO_5021951326" description="Peptidase M13 C-terminal domain-containing protein" evidence="8">
    <location>
        <begin position="26"/>
        <end position="730"/>
    </location>
</feature>
<dbReference type="OMA" id="ARIMTNV"/>
<evidence type="ECO:0000313" key="11">
    <source>
        <dbReference type="EMBL" id="TRY74682.1"/>
    </source>
</evidence>
<keyword evidence="3" id="KW-0645">Protease</keyword>
<dbReference type="Gene3D" id="1.10.1380.10">
    <property type="entry name" value="Neutral endopeptidase , domain2"/>
    <property type="match status" value="1"/>
</dbReference>
<evidence type="ECO:0000256" key="2">
    <source>
        <dbReference type="ARBA" id="ARBA00007357"/>
    </source>
</evidence>
<keyword evidence="12" id="KW-1185">Reference proteome</keyword>
<evidence type="ECO:0000256" key="8">
    <source>
        <dbReference type="SAM" id="SignalP"/>
    </source>
</evidence>
<dbReference type="InterPro" id="IPR008753">
    <property type="entry name" value="Peptidase_M13_N"/>
</dbReference>
<dbReference type="InterPro" id="IPR042089">
    <property type="entry name" value="Peptidase_M13_dom_2"/>
</dbReference>
<comment type="similarity">
    <text evidence="2">Belongs to the peptidase M13 family.</text>
</comment>
<protein>
    <recommendedName>
        <fullName evidence="13">Peptidase M13 C-terminal domain-containing protein</fullName>
    </recommendedName>
</protein>
<evidence type="ECO:0000256" key="1">
    <source>
        <dbReference type="ARBA" id="ARBA00001947"/>
    </source>
</evidence>
<dbReference type="PRINTS" id="PR00786">
    <property type="entry name" value="NEPRILYSIN"/>
</dbReference>
<feature type="domain" description="Peptidase M13 N-terminal" evidence="10">
    <location>
        <begin position="68"/>
        <end position="463"/>
    </location>
</feature>
<dbReference type="GO" id="GO:0046872">
    <property type="term" value="F:metal ion binding"/>
    <property type="evidence" value="ECO:0007669"/>
    <property type="project" value="UniProtKB-KW"/>
</dbReference>
<dbReference type="CDD" id="cd08662">
    <property type="entry name" value="M13"/>
    <property type="match status" value="1"/>
</dbReference>
<dbReference type="SUPFAM" id="SSF55486">
    <property type="entry name" value="Metalloproteases ('zincins'), catalytic domain"/>
    <property type="match status" value="1"/>
</dbReference>
<evidence type="ECO:0000256" key="5">
    <source>
        <dbReference type="ARBA" id="ARBA00022801"/>
    </source>
</evidence>
<name>A0A553PAG8_TIGCA</name>
<dbReference type="PANTHER" id="PTHR11733:SF224">
    <property type="entry name" value="NEPRILYSIN-2"/>
    <property type="match status" value="1"/>
</dbReference>
<dbReference type="OrthoDB" id="6475849at2759"/>
<evidence type="ECO:0000259" key="9">
    <source>
        <dbReference type="Pfam" id="PF01431"/>
    </source>
</evidence>
<dbReference type="GO" id="GO:0016485">
    <property type="term" value="P:protein processing"/>
    <property type="evidence" value="ECO:0007669"/>
    <property type="project" value="TreeGrafter"/>
</dbReference>
<dbReference type="Proteomes" id="UP000318571">
    <property type="component" value="Chromosome 2"/>
</dbReference>
<comment type="cofactor">
    <cofactor evidence="1">
        <name>Zn(2+)</name>
        <dbReference type="ChEBI" id="CHEBI:29105"/>
    </cofactor>
</comment>
<dbReference type="Pfam" id="PF01431">
    <property type="entry name" value="Peptidase_M13"/>
    <property type="match status" value="1"/>
</dbReference>
<dbReference type="EMBL" id="VCGU01000005">
    <property type="protein sequence ID" value="TRY74682.1"/>
    <property type="molecule type" value="Genomic_DNA"/>
</dbReference>
<reference evidence="11 12" key="1">
    <citation type="journal article" date="2018" name="Nat. Ecol. Evol.">
        <title>Genomic signatures of mitonuclear coevolution across populations of Tigriopus californicus.</title>
        <authorList>
            <person name="Barreto F.S."/>
            <person name="Watson E.T."/>
            <person name="Lima T.G."/>
            <person name="Willett C.S."/>
            <person name="Edmands S."/>
            <person name="Li W."/>
            <person name="Burton R.S."/>
        </authorList>
    </citation>
    <scope>NUCLEOTIDE SEQUENCE [LARGE SCALE GENOMIC DNA]</scope>
    <source>
        <strain evidence="11 12">San Diego</strain>
    </source>
</reference>
<feature type="domain" description="Peptidase M13 C-terminal" evidence="9">
    <location>
        <begin position="524"/>
        <end position="729"/>
    </location>
</feature>
<dbReference type="AlphaFoldDB" id="A0A553PAG8"/>
<comment type="caution">
    <text evidence="11">The sequence shown here is derived from an EMBL/GenBank/DDBJ whole genome shotgun (WGS) entry which is preliminary data.</text>
</comment>
<keyword evidence="4" id="KW-0479">Metal-binding</keyword>
<dbReference type="GO" id="GO:0004222">
    <property type="term" value="F:metalloendopeptidase activity"/>
    <property type="evidence" value="ECO:0007669"/>
    <property type="project" value="InterPro"/>
</dbReference>
<dbReference type="InterPro" id="IPR024079">
    <property type="entry name" value="MetalloPept_cat_dom_sf"/>
</dbReference>
<dbReference type="PROSITE" id="PS51885">
    <property type="entry name" value="NEPRILYSIN"/>
    <property type="match status" value="1"/>
</dbReference>
<evidence type="ECO:0008006" key="13">
    <source>
        <dbReference type="Google" id="ProtNLM"/>
    </source>
</evidence>
<dbReference type="InterPro" id="IPR018497">
    <property type="entry name" value="Peptidase_M13_C"/>
</dbReference>
<evidence type="ECO:0000256" key="4">
    <source>
        <dbReference type="ARBA" id="ARBA00022723"/>
    </source>
</evidence>
<keyword evidence="8" id="KW-0732">Signal</keyword>
<dbReference type="PANTHER" id="PTHR11733">
    <property type="entry name" value="ZINC METALLOPROTEASE FAMILY M13 NEPRILYSIN-RELATED"/>
    <property type="match status" value="1"/>
</dbReference>
<evidence type="ECO:0000256" key="7">
    <source>
        <dbReference type="ARBA" id="ARBA00023049"/>
    </source>
</evidence>
<proteinExistence type="inferred from homology"/>
<feature type="signal peptide" evidence="8">
    <location>
        <begin position="1"/>
        <end position="25"/>
    </location>
</feature>
<dbReference type="GO" id="GO:0005886">
    <property type="term" value="C:plasma membrane"/>
    <property type="evidence" value="ECO:0007669"/>
    <property type="project" value="TreeGrafter"/>
</dbReference>
<accession>A0A553PAG8</accession>
<dbReference type="InterPro" id="IPR000718">
    <property type="entry name" value="Peptidase_M13"/>
</dbReference>
<evidence type="ECO:0000256" key="6">
    <source>
        <dbReference type="ARBA" id="ARBA00022833"/>
    </source>
</evidence>
<keyword evidence="5" id="KW-0378">Hydrolase</keyword>
<dbReference type="Pfam" id="PF05649">
    <property type="entry name" value="Peptidase_M13_N"/>
    <property type="match status" value="1"/>
</dbReference>
<sequence length="730" mass="84177">MHSRVGKMWSLRLFCLCLVYYGVLGNVVPTMKIGNPEPGQENFKMCLSEACIGASHTLFQNMNRSMNPCEDFHNFVCGRFQENTIIPEDKSSWSQFSILSEDLSEKGRLLLEKEKSEDDWEIFQDMRRYYQSCLNEDELDKIGYQAVTTYLEKLGGWPMLEGKDWSGEDFKWYEKVYQLNEDGYLMEMFMNIYVGSDSKNSSWRAIHLDQAYLGFSREYLIKGINDEFVQAYLKYNTKLAELVGVDTKIAEEELKDVILFEMELAQISASREDRRDSNKLYNPYILSEFESLPGHPPSWVEFLDRIIYTHNITENERIIVGNPEFFKSFSDVVTKASPRTLANYICLRFVKSVIGLTTSEARDVAQEFAEVVRGTKELPPRWKTCVTTTGFNTGSDISFLYPAGSLYAKHYFPKEAKVVMQEMIDNIRESFKEILDELEWMDDDTRARAHAKLAGMREMIGYPDEILDEDKVTAFYEGVVIKEDQYYDNYMSLRKKARDTEFSRLREKVDKLAWHENAIVAMVNAFYSWSKNSITFPAGILRGNFFNHEAPAYINYGAIGMVIGHEITHGFDDQGRKYDQEGDLTNWWEPETSKKFEDKAQCIIEQANNYESKQVGVKLNGINTQGENIADNGGLAESYRAFEKHLEQNGMAPMLPGLGYTPRQLFWISFGTGWCGKFRDEQVKNQILLGSHAPNDFRIIGALQNNKDFGRDLNCPVGSPMNPEKKCKVW</sequence>
<evidence type="ECO:0000256" key="3">
    <source>
        <dbReference type="ARBA" id="ARBA00022670"/>
    </source>
</evidence>
<keyword evidence="6" id="KW-0862">Zinc</keyword>
<gene>
    <name evidence="11" type="ORF">TCAL_12781</name>
</gene>
<dbReference type="Gene3D" id="3.40.390.10">
    <property type="entry name" value="Collagenase (Catalytic Domain)"/>
    <property type="match status" value="1"/>
</dbReference>
<organism evidence="11 12">
    <name type="scientific">Tigriopus californicus</name>
    <name type="common">Marine copepod</name>
    <dbReference type="NCBI Taxonomy" id="6832"/>
    <lineage>
        <taxon>Eukaryota</taxon>
        <taxon>Metazoa</taxon>
        <taxon>Ecdysozoa</taxon>
        <taxon>Arthropoda</taxon>
        <taxon>Crustacea</taxon>
        <taxon>Multicrustacea</taxon>
        <taxon>Hexanauplia</taxon>
        <taxon>Copepoda</taxon>
        <taxon>Harpacticoida</taxon>
        <taxon>Harpacticidae</taxon>
        <taxon>Tigriopus</taxon>
    </lineage>
</organism>
<evidence type="ECO:0000313" key="12">
    <source>
        <dbReference type="Proteomes" id="UP000318571"/>
    </source>
</evidence>
<keyword evidence="7" id="KW-0482">Metalloprotease</keyword>
<evidence type="ECO:0000259" key="10">
    <source>
        <dbReference type="Pfam" id="PF05649"/>
    </source>
</evidence>